<dbReference type="GO" id="GO:0005615">
    <property type="term" value="C:extracellular space"/>
    <property type="evidence" value="ECO:0007669"/>
    <property type="project" value="TreeGrafter"/>
</dbReference>
<evidence type="ECO:0000256" key="8">
    <source>
        <dbReference type="ARBA" id="ARBA00022723"/>
    </source>
</evidence>
<evidence type="ECO:0000256" key="10">
    <source>
        <dbReference type="ARBA" id="ARBA00022833"/>
    </source>
</evidence>
<evidence type="ECO:0000256" key="3">
    <source>
        <dbReference type="ARBA" id="ARBA00010136"/>
    </source>
</evidence>
<reference evidence="17 18" key="1">
    <citation type="submission" date="2017-07" db="EMBL/GenBank/DDBJ databases">
        <title>Draft whole genome sequences of clinical Proprionibacteriaceae strains.</title>
        <authorList>
            <person name="Bernier A.-M."/>
            <person name="Bernard K."/>
            <person name="Domingo M.-C."/>
        </authorList>
    </citation>
    <scope>NUCLEOTIDE SEQUENCE [LARGE SCALE GENOMIC DNA]</scope>
    <source>
        <strain evidence="17 18">NML 030167</strain>
    </source>
</reference>
<keyword evidence="6" id="KW-0031">Aminopeptidase</keyword>
<evidence type="ECO:0000256" key="13">
    <source>
        <dbReference type="ARBA" id="ARBA00031533"/>
    </source>
</evidence>
<feature type="domain" description="Peptidase M1 membrane alanine aminopeptidase" evidence="15">
    <location>
        <begin position="240"/>
        <end position="433"/>
    </location>
</feature>
<evidence type="ECO:0000256" key="9">
    <source>
        <dbReference type="ARBA" id="ARBA00022801"/>
    </source>
</evidence>
<proteinExistence type="inferred from homology"/>
<dbReference type="OrthoDB" id="3885507at2"/>
<sequence length="443" mass="48787">MPSAQQQAAPTADPYLPDHGDPSYGVDHYDLALTYKPASNHLSGRARITLRPLTEIRQLTLDLHALKVTKLALRGARVERWRQSASRLVVRLGAPVAAGTVLELDVQYRGEPRTMPGPDGRAGWEELADGVIVASQPHGSPTWFPCNDRADDKARYDIAISAPTDYHVLANGTLVGTRRGAGLVSWHYRMGEPMAPYLATVAIGRYAAYPLPTAPGASVPATLVCPPLLRPQAAEAFADQSAMIAFFERLFGPYPFTADYAVVVTPDALEIPLESQGLSTFGSNLATRDWQSQRLIAHELSHQWFGNAVTARSLAEIWLHEGFACYSEWLWSQESGGPNADEWARRYRRSLARQPQDLLLGAPGADRMFDDRVYKRGALTLHALRRLIGDGAFFTLLRDWLQRYRYGVAGTAEFIALAEQVSGRSLAGFFHAWLDSAPLPALD</sequence>
<dbReference type="EMBL" id="NMVO01000018">
    <property type="protein sequence ID" value="OYO08675.1"/>
    <property type="molecule type" value="Genomic_DNA"/>
</dbReference>
<dbReference type="GO" id="GO:0005737">
    <property type="term" value="C:cytoplasm"/>
    <property type="evidence" value="ECO:0007669"/>
    <property type="project" value="TreeGrafter"/>
</dbReference>
<dbReference type="InterPro" id="IPR027268">
    <property type="entry name" value="Peptidase_M4/M1_CTD_sf"/>
</dbReference>
<evidence type="ECO:0000259" key="16">
    <source>
        <dbReference type="Pfam" id="PF17900"/>
    </source>
</evidence>
<keyword evidence="7" id="KW-0645">Protease</keyword>
<dbReference type="InterPro" id="IPR001930">
    <property type="entry name" value="Peptidase_M1"/>
</dbReference>
<evidence type="ECO:0000256" key="4">
    <source>
        <dbReference type="ARBA" id="ARBA00012564"/>
    </source>
</evidence>
<accession>A0A255FYE5</accession>
<dbReference type="Pfam" id="PF17900">
    <property type="entry name" value="Peptidase_M1_N"/>
    <property type="match status" value="1"/>
</dbReference>
<gene>
    <name evidence="17" type="ORF">CGZ94_19360</name>
</gene>
<dbReference type="InterPro" id="IPR045357">
    <property type="entry name" value="Aminopeptidase_N-like_N"/>
</dbReference>
<dbReference type="Gene3D" id="1.10.390.10">
    <property type="entry name" value="Neutral Protease Domain 2"/>
    <property type="match status" value="1"/>
</dbReference>
<dbReference type="InterPro" id="IPR042097">
    <property type="entry name" value="Aminopeptidase_N-like_N_sf"/>
</dbReference>
<evidence type="ECO:0000256" key="14">
    <source>
        <dbReference type="SAM" id="MobiDB-lite"/>
    </source>
</evidence>
<organism evidence="17 18">
    <name type="scientific">Enemella evansiae</name>
    <dbReference type="NCBI Taxonomy" id="2016499"/>
    <lineage>
        <taxon>Bacteria</taxon>
        <taxon>Bacillati</taxon>
        <taxon>Actinomycetota</taxon>
        <taxon>Actinomycetes</taxon>
        <taxon>Propionibacteriales</taxon>
        <taxon>Propionibacteriaceae</taxon>
        <taxon>Enemella</taxon>
    </lineage>
</organism>
<keyword evidence="8" id="KW-0479">Metal-binding</keyword>
<dbReference type="PRINTS" id="PR00756">
    <property type="entry name" value="ALADIPTASE"/>
</dbReference>
<protein>
    <recommendedName>
        <fullName evidence="5">Aminopeptidase N</fullName>
        <ecNumber evidence="4">3.4.11.2</ecNumber>
    </recommendedName>
    <alternativeName>
        <fullName evidence="12">Alanine aminopeptidase</fullName>
    </alternativeName>
    <alternativeName>
        <fullName evidence="13">Lysyl aminopeptidase</fullName>
    </alternativeName>
</protein>
<evidence type="ECO:0000313" key="17">
    <source>
        <dbReference type="EMBL" id="OYO08675.1"/>
    </source>
</evidence>
<dbReference type="GO" id="GO:0042277">
    <property type="term" value="F:peptide binding"/>
    <property type="evidence" value="ECO:0007669"/>
    <property type="project" value="TreeGrafter"/>
</dbReference>
<name>A0A255FYE5_9ACTN</name>
<evidence type="ECO:0000256" key="1">
    <source>
        <dbReference type="ARBA" id="ARBA00000098"/>
    </source>
</evidence>
<dbReference type="SUPFAM" id="SSF63737">
    <property type="entry name" value="Leukotriene A4 hydrolase N-terminal domain"/>
    <property type="match status" value="1"/>
</dbReference>
<dbReference type="SUPFAM" id="SSF55486">
    <property type="entry name" value="Metalloproteases ('zincins'), catalytic domain"/>
    <property type="match status" value="1"/>
</dbReference>
<comment type="similarity">
    <text evidence="3">Belongs to the peptidase M1 family.</text>
</comment>
<dbReference type="Proteomes" id="UP000215896">
    <property type="component" value="Unassembled WGS sequence"/>
</dbReference>
<dbReference type="GO" id="GO:0006508">
    <property type="term" value="P:proteolysis"/>
    <property type="evidence" value="ECO:0007669"/>
    <property type="project" value="UniProtKB-KW"/>
</dbReference>
<dbReference type="PANTHER" id="PTHR11533">
    <property type="entry name" value="PROTEASE M1 ZINC METALLOPROTEASE"/>
    <property type="match status" value="1"/>
</dbReference>
<keyword evidence="9" id="KW-0378">Hydrolase</keyword>
<evidence type="ECO:0000256" key="5">
    <source>
        <dbReference type="ARBA" id="ARBA00015611"/>
    </source>
</evidence>
<keyword evidence="18" id="KW-1185">Reference proteome</keyword>
<dbReference type="EC" id="3.4.11.2" evidence="4"/>
<dbReference type="AlphaFoldDB" id="A0A255FYE5"/>
<dbReference type="Pfam" id="PF01433">
    <property type="entry name" value="Peptidase_M1"/>
    <property type="match status" value="1"/>
</dbReference>
<keyword evidence="10" id="KW-0862">Zinc</keyword>
<evidence type="ECO:0000256" key="11">
    <source>
        <dbReference type="ARBA" id="ARBA00023049"/>
    </source>
</evidence>
<comment type="catalytic activity">
    <reaction evidence="1">
        <text>Release of an N-terminal amino acid, Xaa-|-Yaa- from a peptide, amide or arylamide. Xaa is preferably Ala, but may be most amino acids including Pro (slow action). When a terminal hydrophobic residue is followed by a prolyl residue, the two may be released as an intact Xaa-Pro dipeptide.</text>
        <dbReference type="EC" id="3.4.11.2"/>
    </reaction>
</comment>
<feature type="domain" description="Aminopeptidase N-like N-terminal" evidence="16">
    <location>
        <begin position="27"/>
        <end position="198"/>
    </location>
</feature>
<keyword evidence="11" id="KW-0482">Metalloprotease</keyword>
<dbReference type="InterPro" id="IPR014782">
    <property type="entry name" value="Peptidase_M1_dom"/>
</dbReference>
<dbReference type="Gene3D" id="2.60.40.1730">
    <property type="entry name" value="tricorn interacting facor f3 domain"/>
    <property type="match status" value="1"/>
</dbReference>
<dbReference type="GO" id="GO:0008270">
    <property type="term" value="F:zinc ion binding"/>
    <property type="evidence" value="ECO:0007669"/>
    <property type="project" value="InterPro"/>
</dbReference>
<feature type="region of interest" description="Disordered" evidence="14">
    <location>
        <begin position="1"/>
        <end position="21"/>
    </location>
</feature>
<evidence type="ECO:0000313" key="18">
    <source>
        <dbReference type="Proteomes" id="UP000215896"/>
    </source>
</evidence>
<evidence type="ECO:0000256" key="7">
    <source>
        <dbReference type="ARBA" id="ARBA00022670"/>
    </source>
</evidence>
<evidence type="ECO:0000256" key="12">
    <source>
        <dbReference type="ARBA" id="ARBA00029811"/>
    </source>
</evidence>
<comment type="cofactor">
    <cofactor evidence="2">
        <name>Zn(2+)</name>
        <dbReference type="ChEBI" id="CHEBI:29105"/>
    </cofactor>
</comment>
<comment type="caution">
    <text evidence="17">The sequence shown here is derived from an EMBL/GenBank/DDBJ whole genome shotgun (WGS) entry which is preliminary data.</text>
</comment>
<evidence type="ECO:0000256" key="6">
    <source>
        <dbReference type="ARBA" id="ARBA00022438"/>
    </source>
</evidence>
<dbReference type="CDD" id="cd09603">
    <property type="entry name" value="M1_APN_like"/>
    <property type="match status" value="1"/>
</dbReference>
<evidence type="ECO:0000256" key="2">
    <source>
        <dbReference type="ARBA" id="ARBA00001947"/>
    </source>
</evidence>
<dbReference type="GO" id="GO:0043171">
    <property type="term" value="P:peptide catabolic process"/>
    <property type="evidence" value="ECO:0007669"/>
    <property type="project" value="TreeGrafter"/>
</dbReference>
<evidence type="ECO:0000259" key="15">
    <source>
        <dbReference type="Pfam" id="PF01433"/>
    </source>
</evidence>
<dbReference type="GO" id="GO:0070006">
    <property type="term" value="F:metalloaminopeptidase activity"/>
    <property type="evidence" value="ECO:0007669"/>
    <property type="project" value="TreeGrafter"/>
</dbReference>
<dbReference type="GO" id="GO:0016020">
    <property type="term" value="C:membrane"/>
    <property type="evidence" value="ECO:0007669"/>
    <property type="project" value="TreeGrafter"/>
</dbReference>
<dbReference type="InterPro" id="IPR050344">
    <property type="entry name" value="Peptidase_M1_aminopeptidases"/>
</dbReference>
<dbReference type="GO" id="GO:0016285">
    <property type="term" value="F:alanyl aminopeptidase activity"/>
    <property type="evidence" value="ECO:0007669"/>
    <property type="project" value="UniProtKB-EC"/>
</dbReference>
<dbReference type="PANTHER" id="PTHR11533:SF174">
    <property type="entry name" value="PUROMYCIN-SENSITIVE AMINOPEPTIDASE-RELATED"/>
    <property type="match status" value="1"/>
</dbReference>